<name>A0AAN7Q2L6_9COLE</name>
<gene>
    <name evidence="3" type="ORF">RN001_009621</name>
</gene>
<dbReference type="SUPFAM" id="SSF52833">
    <property type="entry name" value="Thioredoxin-like"/>
    <property type="match status" value="1"/>
</dbReference>
<dbReference type="InterPro" id="IPR004046">
    <property type="entry name" value="GST_C"/>
</dbReference>
<protein>
    <submittedName>
        <fullName evidence="3">Uncharacterized protein</fullName>
    </submittedName>
</protein>
<comment type="caution">
    <text evidence="3">The sequence shown here is derived from an EMBL/GenBank/DDBJ whole genome shotgun (WGS) entry which is preliminary data.</text>
</comment>
<dbReference type="InterPro" id="IPR036282">
    <property type="entry name" value="Glutathione-S-Trfase_C_sf"/>
</dbReference>
<evidence type="ECO:0000313" key="3">
    <source>
        <dbReference type="EMBL" id="KAK4877115.1"/>
    </source>
</evidence>
<dbReference type="SFLD" id="SFLDG01153">
    <property type="entry name" value="Main.4:_Theta-like"/>
    <property type="match status" value="1"/>
</dbReference>
<evidence type="ECO:0000259" key="1">
    <source>
        <dbReference type="PROSITE" id="PS50404"/>
    </source>
</evidence>
<feature type="domain" description="GST C-terminal" evidence="2">
    <location>
        <begin position="88"/>
        <end position="209"/>
    </location>
</feature>
<feature type="domain" description="GST N-terminal" evidence="1">
    <location>
        <begin position="1"/>
        <end position="82"/>
    </location>
</feature>
<dbReference type="PROSITE" id="PS50405">
    <property type="entry name" value="GST_CTER"/>
    <property type="match status" value="1"/>
</dbReference>
<dbReference type="SFLD" id="SFLDS00019">
    <property type="entry name" value="Glutathione_Transferase_(cytos"/>
    <property type="match status" value="1"/>
</dbReference>
<dbReference type="Proteomes" id="UP001353858">
    <property type="component" value="Unassembled WGS sequence"/>
</dbReference>
<dbReference type="GO" id="GO:0004364">
    <property type="term" value="F:glutathione transferase activity"/>
    <property type="evidence" value="ECO:0007669"/>
    <property type="project" value="TreeGrafter"/>
</dbReference>
<dbReference type="SUPFAM" id="SSF47616">
    <property type="entry name" value="GST C-terminal domain-like"/>
    <property type="match status" value="1"/>
</dbReference>
<reference evidence="4" key="1">
    <citation type="submission" date="2023-01" db="EMBL/GenBank/DDBJ databases">
        <title>Key to firefly adult light organ development and bioluminescence: homeobox transcription factors regulate luciferase expression and transportation to peroxisome.</title>
        <authorList>
            <person name="Fu X."/>
        </authorList>
    </citation>
    <scope>NUCLEOTIDE SEQUENCE [LARGE SCALE GENOMIC DNA]</scope>
</reference>
<dbReference type="SFLD" id="SFLDG00358">
    <property type="entry name" value="Main_(cytGST)"/>
    <property type="match status" value="1"/>
</dbReference>
<dbReference type="InterPro" id="IPR036249">
    <property type="entry name" value="Thioredoxin-like_sf"/>
</dbReference>
<dbReference type="GO" id="GO:0006749">
    <property type="term" value="P:glutathione metabolic process"/>
    <property type="evidence" value="ECO:0007669"/>
    <property type="project" value="TreeGrafter"/>
</dbReference>
<sequence length="220" mass="25253">MAPILYTFSASPAVRAVLITAEAIQLELDEVKVDLVKSEQLSESYSKVNPLQIVPSLDDNGNIICDSHVINGYLLDKYGKNASLYPKDIYQRCLVQQGMAFDLGKLYPVALDINLSYFRNEVTTLSPRTIETVNTLYKFLETMLKKQDWVALDHITLADISCYTTITTLNYHVMVKSTTYPKIANWMKRCSELPYFKNDVKNLESYYDVMKMFNVKRNED</sequence>
<evidence type="ECO:0000259" key="2">
    <source>
        <dbReference type="PROSITE" id="PS50405"/>
    </source>
</evidence>
<dbReference type="InterPro" id="IPR004045">
    <property type="entry name" value="Glutathione_S-Trfase_N"/>
</dbReference>
<evidence type="ECO:0000313" key="4">
    <source>
        <dbReference type="Proteomes" id="UP001353858"/>
    </source>
</evidence>
<organism evidence="3 4">
    <name type="scientific">Aquatica leii</name>
    <dbReference type="NCBI Taxonomy" id="1421715"/>
    <lineage>
        <taxon>Eukaryota</taxon>
        <taxon>Metazoa</taxon>
        <taxon>Ecdysozoa</taxon>
        <taxon>Arthropoda</taxon>
        <taxon>Hexapoda</taxon>
        <taxon>Insecta</taxon>
        <taxon>Pterygota</taxon>
        <taxon>Neoptera</taxon>
        <taxon>Endopterygota</taxon>
        <taxon>Coleoptera</taxon>
        <taxon>Polyphaga</taxon>
        <taxon>Elateriformia</taxon>
        <taxon>Elateroidea</taxon>
        <taxon>Lampyridae</taxon>
        <taxon>Luciolinae</taxon>
        <taxon>Aquatica</taxon>
    </lineage>
</organism>
<dbReference type="InterPro" id="IPR040079">
    <property type="entry name" value="Glutathione_S-Trfase"/>
</dbReference>
<dbReference type="EMBL" id="JARPUR010000004">
    <property type="protein sequence ID" value="KAK4877115.1"/>
    <property type="molecule type" value="Genomic_DNA"/>
</dbReference>
<dbReference type="CDD" id="cd03177">
    <property type="entry name" value="GST_C_Delta_Epsilon"/>
    <property type="match status" value="1"/>
</dbReference>
<dbReference type="Gene3D" id="3.40.30.10">
    <property type="entry name" value="Glutaredoxin"/>
    <property type="match status" value="1"/>
</dbReference>
<dbReference type="FunFam" id="1.20.1050.10:FF:000007">
    <property type="entry name" value="Glutathione S-transferase 1-1"/>
    <property type="match status" value="1"/>
</dbReference>
<dbReference type="PROSITE" id="PS50404">
    <property type="entry name" value="GST_NTER"/>
    <property type="match status" value="1"/>
</dbReference>
<dbReference type="Pfam" id="PF13417">
    <property type="entry name" value="GST_N_3"/>
    <property type="match status" value="1"/>
</dbReference>
<proteinExistence type="predicted"/>
<dbReference type="PANTHER" id="PTHR43969:SF8">
    <property type="entry name" value="GLUTATHIONE S TRANSFERASE E13, ISOFORM A-RELATED"/>
    <property type="match status" value="1"/>
</dbReference>
<dbReference type="PANTHER" id="PTHR43969">
    <property type="entry name" value="GLUTATHIONE S TRANSFERASE D10, ISOFORM A-RELATED"/>
    <property type="match status" value="1"/>
</dbReference>
<dbReference type="InterPro" id="IPR010987">
    <property type="entry name" value="Glutathione-S-Trfase_C-like"/>
</dbReference>
<keyword evidence="4" id="KW-1185">Reference proteome</keyword>
<dbReference type="Gene3D" id="1.20.1050.10">
    <property type="match status" value="1"/>
</dbReference>
<dbReference type="Pfam" id="PF00043">
    <property type="entry name" value="GST_C"/>
    <property type="match status" value="1"/>
</dbReference>
<accession>A0AAN7Q2L6</accession>
<dbReference type="AlphaFoldDB" id="A0AAN7Q2L6"/>